<dbReference type="Proteomes" id="UP000677305">
    <property type="component" value="Chromosome"/>
</dbReference>
<evidence type="ECO:0000256" key="1">
    <source>
        <dbReference type="SAM" id="Phobius"/>
    </source>
</evidence>
<sequence>MKPKLARNGLIFAALCFLIGSCIFMSNNQTAALLDLISAFLCFISAYRQHKKYKESTH</sequence>
<feature type="transmembrane region" description="Helical" evidence="1">
    <location>
        <begin position="9"/>
        <end position="26"/>
    </location>
</feature>
<dbReference type="PROSITE" id="PS51257">
    <property type="entry name" value="PROKAR_LIPOPROTEIN"/>
    <property type="match status" value="1"/>
</dbReference>
<keyword evidence="1" id="KW-0472">Membrane</keyword>
<evidence type="ECO:0000313" key="3">
    <source>
        <dbReference type="Proteomes" id="UP000677305"/>
    </source>
</evidence>
<dbReference type="RefSeq" id="WP_113671270.1">
    <property type="nucleotide sequence ID" value="NZ_CAJXUH010000001.1"/>
</dbReference>
<keyword evidence="1" id="KW-1133">Transmembrane helix</keyword>
<keyword evidence="1" id="KW-0812">Transmembrane</keyword>
<evidence type="ECO:0000313" key="2">
    <source>
        <dbReference type="EMBL" id="QUH31018.1"/>
    </source>
</evidence>
<name>A0A8J8MDW0_9FIRM</name>
<reference evidence="2 3" key="1">
    <citation type="submission" date="2020-07" db="EMBL/GenBank/DDBJ databases">
        <title>Vallitalea guaymasensis genome.</title>
        <authorList>
            <person name="Postec A."/>
        </authorList>
    </citation>
    <scope>NUCLEOTIDE SEQUENCE [LARGE SCALE GENOMIC DNA]</scope>
    <source>
        <strain evidence="2 3">Ra1766G1</strain>
    </source>
</reference>
<feature type="transmembrane region" description="Helical" evidence="1">
    <location>
        <begin position="32"/>
        <end position="48"/>
    </location>
</feature>
<gene>
    <name evidence="2" type="ORF">HYG85_19680</name>
</gene>
<protein>
    <recommendedName>
        <fullName evidence="4">Lipoprotein</fullName>
    </recommendedName>
</protein>
<accession>A0A8J8MDW0</accession>
<evidence type="ECO:0008006" key="4">
    <source>
        <dbReference type="Google" id="ProtNLM"/>
    </source>
</evidence>
<dbReference type="KEGG" id="vgu:HYG85_19680"/>
<keyword evidence="3" id="KW-1185">Reference proteome</keyword>
<dbReference type="EMBL" id="CP058561">
    <property type="protein sequence ID" value="QUH31018.1"/>
    <property type="molecule type" value="Genomic_DNA"/>
</dbReference>
<proteinExistence type="predicted"/>
<organism evidence="2 3">
    <name type="scientific">Vallitalea guaymasensis</name>
    <dbReference type="NCBI Taxonomy" id="1185412"/>
    <lineage>
        <taxon>Bacteria</taxon>
        <taxon>Bacillati</taxon>
        <taxon>Bacillota</taxon>
        <taxon>Clostridia</taxon>
        <taxon>Lachnospirales</taxon>
        <taxon>Vallitaleaceae</taxon>
        <taxon>Vallitalea</taxon>
    </lineage>
</organism>
<dbReference type="AlphaFoldDB" id="A0A8J8MDW0"/>